<evidence type="ECO:0000313" key="7">
    <source>
        <dbReference type="Proteomes" id="UP001568358"/>
    </source>
</evidence>
<reference evidence="6 7" key="1">
    <citation type="submission" date="2024-07" db="EMBL/GenBank/DDBJ databases">
        <title>Active virus-host system and metabolic interactions in a Lokiarchaeon culture.</title>
        <authorList>
            <person name="Ponce Toledo R.I."/>
            <person name="Rodrigues Oliveira T."/>
            <person name="Schleper C."/>
        </authorList>
    </citation>
    <scope>NUCLEOTIDE SEQUENCE [LARGE SCALE GENOMIC DNA]</scope>
    <source>
        <strain evidence="6 7">B35</strain>
    </source>
</reference>
<evidence type="ECO:0000256" key="4">
    <source>
        <dbReference type="SAM" id="Coils"/>
    </source>
</evidence>
<dbReference type="RefSeq" id="WP_027361879.1">
    <property type="nucleotide sequence ID" value="NZ_JBFSOO010000014.1"/>
</dbReference>
<accession>A0ABV4JVN6</accession>
<evidence type="ECO:0000259" key="5">
    <source>
        <dbReference type="PROSITE" id="PS50943"/>
    </source>
</evidence>
<keyword evidence="7" id="KW-1185">Reference proteome</keyword>
<name>A0ABV4JVN6_9BACT</name>
<dbReference type="Proteomes" id="UP001568358">
    <property type="component" value="Unassembled WGS sequence"/>
</dbReference>
<protein>
    <submittedName>
        <fullName evidence="6">Helix-turn-helix domain-containing protein</fullName>
    </submittedName>
</protein>
<dbReference type="SMART" id="SM00530">
    <property type="entry name" value="HTH_XRE"/>
    <property type="match status" value="1"/>
</dbReference>
<dbReference type="PROSITE" id="PS50943">
    <property type="entry name" value="HTH_CROC1"/>
    <property type="match status" value="1"/>
</dbReference>
<sequence>MSTELELLGKRVRTLRKAKKMTQEQLATVADSGAKYISELERGEANVTITLISKLAEGLGVATSELFENDHEADCQELKKEINRMVSEADDEKIKLLYRVMKSIIQ</sequence>
<evidence type="ECO:0000256" key="1">
    <source>
        <dbReference type="ARBA" id="ARBA00023015"/>
    </source>
</evidence>
<comment type="caution">
    <text evidence="6">The sequence shown here is derived from an EMBL/GenBank/DDBJ whole genome shotgun (WGS) entry which is preliminary data.</text>
</comment>
<dbReference type="PANTHER" id="PTHR46797:SF23">
    <property type="entry name" value="HTH-TYPE TRANSCRIPTIONAL REGULATOR SUTR"/>
    <property type="match status" value="1"/>
</dbReference>
<keyword evidence="1" id="KW-0805">Transcription regulation</keyword>
<dbReference type="Gene3D" id="1.10.260.40">
    <property type="entry name" value="lambda repressor-like DNA-binding domains"/>
    <property type="match status" value="1"/>
</dbReference>
<dbReference type="InterPro" id="IPR050807">
    <property type="entry name" value="TransReg_Diox_bact_type"/>
</dbReference>
<dbReference type="PANTHER" id="PTHR46797">
    <property type="entry name" value="HTH-TYPE TRANSCRIPTIONAL REGULATOR"/>
    <property type="match status" value="1"/>
</dbReference>
<organism evidence="6 7">
    <name type="scientific">Halodesulfovibrio aestuarii</name>
    <dbReference type="NCBI Taxonomy" id="126333"/>
    <lineage>
        <taxon>Bacteria</taxon>
        <taxon>Pseudomonadati</taxon>
        <taxon>Thermodesulfobacteriota</taxon>
        <taxon>Desulfovibrionia</taxon>
        <taxon>Desulfovibrionales</taxon>
        <taxon>Desulfovibrionaceae</taxon>
        <taxon>Halodesulfovibrio</taxon>
    </lineage>
</organism>
<evidence type="ECO:0000256" key="2">
    <source>
        <dbReference type="ARBA" id="ARBA00023125"/>
    </source>
</evidence>
<dbReference type="InterPro" id="IPR010982">
    <property type="entry name" value="Lambda_DNA-bd_dom_sf"/>
</dbReference>
<gene>
    <name evidence="6" type="ORF">AB2Z07_14970</name>
</gene>
<keyword evidence="3" id="KW-0804">Transcription</keyword>
<dbReference type="SUPFAM" id="SSF47413">
    <property type="entry name" value="lambda repressor-like DNA-binding domains"/>
    <property type="match status" value="1"/>
</dbReference>
<evidence type="ECO:0000313" key="6">
    <source>
        <dbReference type="EMBL" id="MEZ6854807.1"/>
    </source>
</evidence>
<feature type="coiled-coil region" evidence="4">
    <location>
        <begin position="68"/>
        <end position="95"/>
    </location>
</feature>
<dbReference type="EMBL" id="JBFSOO010000014">
    <property type="protein sequence ID" value="MEZ6854807.1"/>
    <property type="molecule type" value="Genomic_DNA"/>
</dbReference>
<dbReference type="Pfam" id="PF01381">
    <property type="entry name" value="HTH_3"/>
    <property type="match status" value="1"/>
</dbReference>
<evidence type="ECO:0000256" key="3">
    <source>
        <dbReference type="ARBA" id="ARBA00023163"/>
    </source>
</evidence>
<keyword evidence="4" id="KW-0175">Coiled coil</keyword>
<feature type="domain" description="HTH cro/C1-type" evidence="5">
    <location>
        <begin position="12"/>
        <end position="66"/>
    </location>
</feature>
<proteinExistence type="predicted"/>
<dbReference type="CDD" id="cd00093">
    <property type="entry name" value="HTH_XRE"/>
    <property type="match status" value="1"/>
</dbReference>
<keyword evidence="2" id="KW-0238">DNA-binding</keyword>
<dbReference type="InterPro" id="IPR001387">
    <property type="entry name" value="Cro/C1-type_HTH"/>
</dbReference>